<dbReference type="KEGG" id="dpr:Despr_0996"/>
<keyword evidence="3" id="KW-1185">Reference proteome</keyword>
<evidence type="ECO:0000313" key="2">
    <source>
        <dbReference type="EMBL" id="ADW17170.1"/>
    </source>
</evidence>
<reference evidence="2 3" key="1">
    <citation type="journal article" date="2011" name="Stand. Genomic Sci.">
        <title>Complete genome sequence of Desulfobulbus propionicus type strain (1pr3).</title>
        <authorList>
            <person name="Pagani I."/>
            <person name="Lapidus A."/>
            <person name="Nolan M."/>
            <person name="Lucas S."/>
            <person name="Hammon N."/>
            <person name="Deshpande S."/>
            <person name="Cheng J.F."/>
            <person name="Chertkov O."/>
            <person name="Davenport K."/>
            <person name="Tapia R."/>
            <person name="Han C."/>
            <person name="Goodwin L."/>
            <person name="Pitluck S."/>
            <person name="Liolios K."/>
            <person name="Mavromatis K."/>
            <person name="Ivanova N."/>
            <person name="Mikhailova N."/>
            <person name="Pati A."/>
            <person name="Chen A."/>
            <person name="Palaniappan K."/>
            <person name="Land M."/>
            <person name="Hauser L."/>
            <person name="Chang Y.J."/>
            <person name="Jeffries C.D."/>
            <person name="Detter J.C."/>
            <person name="Brambilla E."/>
            <person name="Kannan K.P."/>
            <person name="Djao O.D."/>
            <person name="Rohde M."/>
            <person name="Pukall R."/>
            <person name="Spring S."/>
            <person name="Goker M."/>
            <person name="Sikorski J."/>
            <person name="Woyke T."/>
            <person name="Bristow J."/>
            <person name="Eisen J.A."/>
            <person name="Markowitz V."/>
            <person name="Hugenholtz P."/>
            <person name="Kyrpides N.C."/>
            <person name="Klenk H.P."/>
        </authorList>
    </citation>
    <scope>NUCLEOTIDE SEQUENCE [LARGE SCALE GENOMIC DNA]</scope>
    <source>
        <strain evidence="3">ATCC 33891 / DSM 2032 / 1pr3</strain>
    </source>
</reference>
<proteinExistence type="predicted"/>
<feature type="region of interest" description="Disordered" evidence="1">
    <location>
        <begin position="1"/>
        <end position="49"/>
    </location>
</feature>
<dbReference type="AlphaFoldDB" id="A0A7U3YKT3"/>
<dbReference type="Proteomes" id="UP000006365">
    <property type="component" value="Chromosome"/>
</dbReference>
<dbReference type="EMBL" id="CP002364">
    <property type="protein sequence ID" value="ADW17170.1"/>
    <property type="molecule type" value="Genomic_DNA"/>
</dbReference>
<evidence type="ECO:0000313" key="3">
    <source>
        <dbReference type="Proteomes" id="UP000006365"/>
    </source>
</evidence>
<sequence>MNKRTNYKQEKRMKELEKQKKKEAKKERKLNKERMETDGGEIAGQEEMA</sequence>
<feature type="compositionally biased region" description="Basic and acidic residues" evidence="1">
    <location>
        <begin position="7"/>
        <end position="37"/>
    </location>
</feature>
<name>A0A7U3YKT3_DESPD</name>
<evidence type="ECO:0000256" key="1">
    <source>
        <dbReference type="SAM" id="MobiDB-lite"/>
    </source>
</evidence>
<gene>
    <name evidence="2" type="ordered locus">Despr_0996</name>
</gene>
<organism evidence="2 3">
    <name type="scientific">Desulfobulbus propionicus (strain ATCC 33891 / DSM 2032 / VKM B-1956 / 1pr3)</name>
    <dbReference type="NCBI Taxonomy" id="577650"/>
    <lineage>
        <taxon>Bacteria</taxon>
        <taxon>Pseudomonadati</taxon>
        <taxon>Thermodesulfobacteriota</taxon>
        <taxon>Desulfobulbia</taxon>
        <taxon>Desulfobulbales</taxon>
        <taxon>Desulfobulbaceae</taxon>
        <taxon>Desulfobulbus</taxon>
    </lineage>
</organism>
<protein>
    <submittedName>
        <fullName evidence="2">Uncharacterized protein</fullName>
    </submittedName>
</protein>
<accession>A0A7U3YKT3</accession>